<dbReference type="AlphaFoldDB" id="A0A165D5T9"/>
<proteinExistence type="predicted"/>
<gene>
    <name evidence="2" type="ORF">EXIGLDRAFT_754172</name>
</gene>
<evidence type="ECO:0000313" key="3">
    <source>
        <dbReference type="Proteomes" id="UP000077266"/>
    </source>
</evidence>
<feature type="compositionally biased region" description="Pro residues" evidence="1">
    <location>
        <begin position="465"/>
        <end position="474"/>
    </location>
</feature>
<feature type="compositionally biased region" description="Low complexity" evidence="1">
    <location>
        <begin position="475"/>
        <end position="491"/>
    </location>
</feature>
<feature type="compositionally biased region" description="Basic and acidic residues" evidence="1">
    <location>
        <begin position="424"/>
        <end position="445"/>
    </location>
</feature>
<reference evidence="2 3" key="1">
    <citation type="journal article" date="2016" name="Mol. Biol. Evol.">
        <title>Comparative Genomics of Early-Diverging Mushroom-Forming Fungi Provides Insights into the Origins of Lignocellulose Decay Capabilities.</title>
        <authorList>
            <person name="Nagy L.G."/>
            <person name="Riley R."/>
            <person name="Tritt A."/>
            <person name="Adam C."/>
            <person name="Daum C."/>
            <person name="Floudas D."/>
            <person name="Sun H."/>
            <person name="Yadav J.S."/>
            <person name="Pangilinan J."/>
            <person name="Larsson K.H."/>
            <person name="Matsuura K."/>
            <person name="Barry K."/>
            <person name="Labutti K."/>
            <person name="Kuo R."/>
            <person name="Ohm R.A."/>
            <person name="Bhattacharya S.S."/>
            <person name="Shirouzu T."/>
            <person name="Yoshinaga Y."/>
            <person name="Martin F.M."/>
            <person name="Grigoriev I.V."/>
            <person name="Hibbett D.S."/>
        </authorList>
    </citation>
    <scope>NUCLEOTIDE SEQUENCE [LARGE SCALE GENOMIC DNA]</scope>
    <source>
        <strain evidence="2 3">HHB12029</strain>
    </source>
</reference>
<evidence type="ECO:0008006" key="4">
    <source>
        <dbReference type="Google" id="ProtNLM"/>
    </source>
</evidence>
<protein>
    <recommendedName>
        <fullName evidence="4">HECT domain-containing protein</fullName>
    </recommendedName>
</protein>
<dbReference type="InParanoid" id="A0A165D5T9"/>
<sequence>MIVCTGVADESGEAGACLCQRYLEILLLQSAIDGNGPPGDGLCGGCEHPKVSHIDAKGGCVACESACKMFSKSPDRADEGFRSMCVCGHRYFVHHELGTGGVAAATGQIQASAPGTSAAAQGQRIVSFEETMAPVAPAVNGGRQEHYSRSGVSRAVPNYRLAAVTIPPQVPPSGSKSRQKDKYVAWTVADAGLTPANCAWQIHLTHDKFDKFPSNLPPMTLAFNSLPAVITAAERYNLTFTLAVSKTGNTVQVQADIEQGLAEYFHQNDLSIADADVVGTVEPPVQPHAKDWVVVELTKKRLQQAWELAVSNTPFARMDSAFLKRVGGKVKNPRVEGQPLLVLGPLPRRNDLPPVVVQALRPNETHQCFAWRALYDLVGAGSEATQTPPENLCQQRQPRIAITLRTWETGQQADAMVVDDEENDPPRPPEENDPPRPPEENDPPRPPEVIDVDLLDDDHDDDPARPPAGDPAGPPVDDQAQATAAPETPATVSHDLYSTPESIKYRRERLASCREKLLRILAAVPRLRPFALCGSEERETYGPLIEKLFLKMINSRTPLREETFDNVLTVKQGSWTGLLVSYAFDWKCGQSNGPGVERAFRSDAVDHILSRDTHWQRVGGYSVPVEDTTGCDAARYAQFRAYGAVFGWSLARGWVLPTISPFFILALLWEDPLIISDLALVKLLDPELYPVVKLWPSAHSIPMPSRTKDSSKAMDFFQYQLASLNKTVEVLNARTEEEHRRFTLVFFSESLLRTNLSRPRPPEWAAFKEGLSLPFGPDADTLAKLLTGDNPDPKKPDDFKALVCALTGRAPTLETFKRGLRAKGSTGRADDEEFKARTVQLILRYLAGNGHPKVQMPDGKMTDRETIIAKIASTPELGSLRDEPDLLRRRLFALSCFSMPYFPSPSHHIDLRFSRVNVEQLNPKQTQRGEKSKAYKARLKKYTEFVEKCGCPWTFHTCTGVIDIPVGEHLVGLIEDGWANKDEAADSQFDFFLHDMIANTRLFEFSIV</sequence>
<feature type="compositionally biased region" description="Acidic residues" evidence="1">
    <location>
        <begin position="450"/>
        <end position="461"/>
    </location>
</feature>
<feature type="region of interest" description="Disordered" evidence="1">
    <location>
        <begin position="419"/>
        <end position="496"/>
    </location>
</feature>
<name>A0A165D5T9_EXIGL</name>
<organism evidence="2 3">
    <name type="scientific">Exidia glandulosa HHB12029</name>
    <dbReference type="NCBI Taxonomy" id="1314781"/>
    <lineage>
        <taxon>Eukaryota</taxon>
        <taxon>Fungi</taxon>
        <taxon>Dikarya</taxon>
        <taxon>Basidiomycota</taxon>
        <taxon>Agaricomycotina</taxon>
        <taxon>Agaricomycetes</taxon>
        <taxon>Auriculariales</taxon>
        <taxon>Exidiaceae</taxon>
        <taxon>Exidia</taxon>
    </lineage>
</organism>
<dbReference type="Proteomes" id="UP000077266">
    <property type="component" value="Unassembled WGS sequence"/>
</dbReference>
<keyword evidence="3" id="KW-1185">Reference proteome</keyword>
<evidence type="ECO:0000313" key="2">
    <source>
        <dbReference type="EMBL" id="KZV83844.1"/>
    </source>
</evidence>
<accession>A0A165D5T9</accession>
<evidence type="ECO:0000256" key="1">
    <source>
        <dbReference type="SAM" id="MobiDB-lite"/>
    </source>
</evidence>
<dbReference type="EMBL" id="KV426252">
    <property type="protein sequence ID" value="KZV83844.1"/>
    <property type="molecule type" value="Genomic_DNA"/>
</dbReference>